<dbReference type="Proteomes" id="UP000001542">
    <property type="component" value="Unassembled WGS sequence"/>
</dbReference>
<dbReference type="Pfam" id="PF00240">
    <property type="entry name" value="ubiquitin"/>
    <property type="match status" value="1"/>
</dbReference>
<dbReference type="InParanoid" id="A2FUY8"/>
<name>A2FUY8_TRIV3</name>
<feature type="domain" description="Ubiquitin-like" evidence="1">
    <location>
        <begin position="6"/>
        <end position="77"/>
    </location>
</feature>
<dbReference type="OrthoDB" id="6283019at2759"/>
<dbReference type="EMBL" id="DS114046">
    <property type="protein sequence ID" value="EAX91279.1"/>
    <property type="molecule type" value="Genomic_DNA"/>
</dbReference>
<dbReference type="CDD" id="cd17039">
    <property type="entry name" value="Ubl_ubiquitin_like"/>
    <property type="match status" value="1"/>
</dbReference>
<sequence length="243" mass="27891">MNAYIVRMQHGFDFYVAFNHSLTASDVKEEIFQQTQVLSTKMVLIYNGSIVEDNIYLSDIGCKNGSILHLYISKNQDLIIRTPRKLITEIFSIFMNIHSMPPEMITDAIDTIRNSMDSPMIAPLLKLIPELQTMFSQIDQYLNNIELPMNPSLVRTIAKIQDDTFLNSDFDDSYTLHSTESETISISDFLTDDSLQYEDFGSDCECISEEFRITYTNYTPKISTDPLPVPYISDNNFSIYCSK</sequence>
<gene>
    <name evidence="2" type="ORF">TVAG_251230</name>
</gene>
<dbReference type="InterPro" id="IPR000626">
    <property type="entry name" value="Ubiquitin-like_dom"/>
</dbReference>
<organism evidence="2 3">
    <name type="scientific">Trichomonas vaginalis (strain ATCC PRA-98 / G3)</name>
    <dbReference type="NCBI Taxonomy" id="412133"/>
    <lineage>
        <taxon>Eukaryota</taxon>
        <taxon>Metamonada</taxon>
        <taxon>Parabasalia</taxon>
        <taxon>Trichomonadida</taxon>
        <taxon>Trichomonadidae</taxon>
        <taxon>Trichomonas</taxon>
    </lineage>
</organism>
<dbReference type="GO" id="GO:0006511">
    <property type="term" value="P:ubiquitin-dependent protein catabolic process"/>
    <property type="evidence" value="ECO:0000318"/>
    <property type="project" value="GO_Central"/>
</dbReference>
<protein>
    <recommendedName>
        <fullName evidence="1">Ubiquitin-like domain-containing protein</fullName>
    </recommendedName>
</protein>
<dbReference type="GO" id="GO:0005829">
    <property type="term" value="C:cytosol"/>
    <property type="evidence" value="ECO:0000318"/>
    <property type="project" value="GO_Central"/>
</dbReference>
<evidence type="ECO:0000259" key="1">
    <source>
        <dbReference type="PROSITE" id="PS50053"/>
    </source>
</evidence>
<dbReference type="SUPFAM" id="SSF54236">
    <property type="entry name" value="Ubiquitin-like"/>
    <property type="match status" value="1"/>
</dbReference>
<dbReference type="FunFam" id="3.10.20.90:FF:000448">
    <property type="entry name" value="Ubiquitin family protein"/>
    <property type="match status" value="1"/>
</dbReference>
<dbReference type="PANTHER" id="PTHR10677:SF3">
    <property type="entry name" value="FI07626P-RELATED"/>
    <property type="match status" value="1"/>
</dbReference>
<dbReference type="GO" id="GO:0031593">
    <property type="term" value="F:polyubiquitin modification-dependent protein binding"/>
    <property type="evidence" value="ECO:0000318"/>
    <property type="project" value="GO_Central"/>
</dbReference>
<dbReference type="RefSeq" id="XP_001304209.1">
    <property type="nucleotide sequence ID" value="XM_001304208.1"/>
</dbReference>
<dbReference type="PROSITE" id="PS50053">
    <property type="entry name" value="UBIQUITIN_2"/>
    <property type="match status" value="1"/>
</dbReference>
<dbReference type="InterPro" id="IPR015496">
    <property type="entry name" value="Ubiquilin"/>
</dbReference>
<dbReference type="VEuPathDB" id="TrichDB:TVAGG3_0455700"/>
<evidence type="ECO:0000313" key="3">
    <source>
        <dbReference type="Proteomes" id="UP000001542"/>
    </source>
</evidence>
<reference evidence="2" key="2">
    <citation type="journal article" date="2007" name="Science">
        <title>Draft genome sequence of the sexually transmitted pathogen Trichomonas vaginalis.</title>
        <authorList>
            <person name="Carlton J.M."/>
            <person name="Hirt R.P."/>
            <person name="Silva J.C."/>
            <person name="Delcher A.L."/>
            <person name="Schatz M."/>
            <person name="Zhao Q."/>
            <person name="Wortman J.R."/>
            <person name="Bidwell S.L."/>
            <person name="Alsmark U.C.M."/>
            <person name="Besteiro S."/>
            <person name="Sicheritz-Ponten T."/>
            <person name="Noel C.J."/>
            <person name="Dacks J.B."/>
            <person name="Foster P.G."/>
            <person name="Simillion C."/>
            <person name="Van de Peer Y."/>
            <person name="Miranda-Saavedra D."/>
            <person name="Barton G.J."/>
            <person name="Westrop G.D."/>
            <person name="Mueller S."/>
            <person name="Dessi D."/>
            <person name="Fiori P.L."/>
            <person name="Ren Q."/>
            <person name="Paulsen I."/>
            <person name="Zhang H."/>
            <person name="Bastida-Corcuera F.D."/>
            <person name="Simoes-Barbosa A."/>
            <person name="Brown M.T."/>
            <person name="Hayes R.D."/>
            <person name="Mukherjee M."/>
            <person name="Okumura C.Y."/>
            <person name="Schneider R."/>
            <person name="Smith A.J."/>
            <person name="Vanacova S."/>
            <person name="Villalvazo M."/>
            <person name="Haas B.J."/>
            <person name="Pertea M."/>
            <person name="Feldblyum T.V."/>
            <person name="Utterback T.R."/>
            <person name="Shu C.L."/>
            <person name="Osoegawa K."/>
            <person name="de Jong P.J."/>
            <person name="Hrdy I."/>
            <person name="Horvathova L."/>
            <person name="Zubacova Z."/>
            <person name="Dolezal P."/>
            <person name="Malik S.B."/>
            <person name="Logsdon J.M. Jr."/>
            <person name="Henze K."/>
            <person name="Gupta A."/>
            <person name="Wang C.C."/>
            <person name="Dunne R.L."/>
            <person name="Upcroft J.A."/>
            <person name="Upcroft P."/>
            <person name="White O."/>
            <person name="Salzberg S.L."/>
            <person name="Tang P."/>
            <person name="Chiu C.-H."/>
            <person name="Lee Y.-S."/>
            <person name="Embley T.M."/>
            <person name="Coombs G.H."/>
            <person name="Mottram J.C."/>
            <person name="Tachezy J."/>
            <person name="Fraser-Liggett C.M."/>
            <person name="Johnson P.J."/>
        </authorList>
    </citation>
    <scope>NUCLEOTIDE SEQUENCE [LARGE SCALE GENOMIC DNA]</scope>
    <source>
        <strain evidence="2">G3</strain>
    </source>
</reference>
<reference evidence="2" key="1">
    <citation type="submission" date="2006-10" db="EMBL/GenBank/DDBJ databases">
        <authorList>
            <person name="Amadeo P."/>
            <person name="Zhao Q."/>
            <person name="Wortman J."/>
            <person name="Fraser-Liggett C."/>
            <person name="Carlton J."/>
        </authorList>
    </citation>
    <scope>NUCLEOTIDE SEQUENCE</scope>
    <source>
        <strain evidence="2">G3</strain>
    </source>
</reference>
<dbReference type="AlphaFoldDB" id="A2FUY8"/>
<dbReference type="PANTHER" id="PTHR10677">
    <property type="entry name" value="UBIQUILIN"/>
    <property type="match status" value="1"/>
</dbReference>
<dbReference type="KEGG" id="tva:4748972"/>
<evidence type="ECO:0000313" key="2">
    <source>
        <dbReference type="EMBL" id="EAX91279.1"/>
    </source>
</evidence>
<dbReference type="VEuPathDB" id="TrichDB:TVAG_251230"/>
<dbReference type="InterPro" id="IPR029071">
    <property type="entry name" value="Ubiquitin-like_domsf"/>
</dbReference>
<accession>A2FUY8</accession>
<dbReference type="Gene3D" id="3.10.20.90">
    <property type="entry name" value="Phosphatidylinositol 3-kinase Catalytic Subunit, Chain A, domain 1"/>
    <property type="match status" value="1"/>
</dbReference>
<dbReference type="SMART" id="SM00213">
    <property type="entry name" value="UBQ"/>
    <property type="match status" value="1"/>
</dbReference>
<keyword evidence="3" id="KW-1185">Reference proteome</keyword>
<proteinExistence type="predicted"/>